<dbReference type="eggNOG" id="ENOG502RQ9X">
    <property type="taxonomic scope" value="Eukaryota"/>
</dbReference>
<organism evidence="9 13">
    <name type="scientific">Cicer arietinum</name>
    <name type="common">Chickpea</name>
    <name type="synonym">Garbanzo</name>
    <dbReference type="NCBI Taxonomy" id="3827"/>
    <lineage>
        <taxon>Eukaryota</taxon>
        <taxon>Viridiplantae</taxon>
        <taxon>Streptophyta</taxon>
        <taxon>Embryophyta</taxon>
        <taxon>Tracheophyta</taxon>
        <taxon>Spermatophyta</taxon>
        <taxon>Magnoliopsida</taxon>
        <taxon>eudicotyledons</taxon>
        <taxon>Gunneridae</taxon>
        <taxon>Pentapetalae</taxon>
        <taxon>rosids</taxon>
        <taxon>fabids</taxon>
        <taxon>Fabales</taxon>
        <taxon>Fabaceae</taxon>
        <taxon>Papilionoideae</taxon>
        <taxon>50 kb inversion clade</taxon>
        <taxon>NPAAA clade</taxon>
        <taxon>Hologalegina</taxon>
        <taxon>IRL clade</taxon>
        <taxon>Cicereae</taxon>
        <taxon>Cicer</taxon>
    </lineage>
</organism>
<dbReference type="RefSeq" id="XP_027188561.1">
    <property type="nucleotide sequence ID" value="XM_027332760.1"/>
</dbReference>
<feature type="region of interest" description="Disordered" evidence="7">
    <location>
        <begin position="347"/>
        <end position="440"/>
    </location>
</feature>
<dbReference type="STRING" id="3827.A0A1S3E1U0"/>
<evidence type="ECO:0000259" key="8">
    <source>
        <dbReference type="PROSITE" id="PS51294"/>
    </source>
</evidence>
<feature type="domain" description="HTH myb-type" evidence="8">
    <location>
        <begin position="213"/>
        <end position="272"/>
    </location>
</feature>
<dbReference type="PANTHER" id="PTHR31499">
    <property type="entry name" value="MYB FAMILY TRANSCRIPTION FACTOR PHL11"/>
    <property type="match status" value="1"/>
</dbReference>
<dbReference type="AlphaFoldDB" id="A0A1S3E1U0"/>
<dbReference type="SUPFAM" id="SSF46689">
    <property type="entry name" value="Homeodomain-like"/>
    <property type="match status" value="1"/>
</dbReference>
<dbReference type="OrthoDB" id="551907at2759"/>
<feature type="region of interest" description="Disordered" evidence="7">
    <location>
        <begin position="1"/>
        <end position="20"/>
    </location>
</feature>
<feature type="compositionally biased region" description="Polar residues" evidence="7">
    <location>
        <begin position="77"/>
        <end position="103"/>
    </location>
</feature>
<keyword evidence="3" id="KW-0805">Transcription regulation</keyword>
<dbReference type="Proteomes" id="UP000087171">
    <property type="component" value="Chromosome Ca3"/>
</dbReference>
<evidence type="ECO:0000256" key="1">
    <source>
        <dbReference type="ARBA" id="ARBA00004123"/>
    </source>
</evidence>
<dbReference type="GeneID" id="101511209"/>
<dbReference type="InterPro" id="IPR001005">
    <property type="entry name" value="SANT/Myb"/>
</dbReference>
<keyword evidence="6" id="KW-0539">Nucleus</keyword>
<dbReference type="GO" id="GO:0003700">
    <property type="term" value="F:DNA-binding transcription factor activity"/>
    <property type="evidence" value="ECO:0007669"/>
    <property type="project" value="InterPro"/>
</dbReference>
<keyword evidence="4" id="KW-0175">Coiled coil</keyword>
<dbReference type="KEGG" id="cam:101511209"/>
<name>A0A1S3E1U0_CICAR</name>
<feature type="compositionally biased region" description="Polar residues" evidence="7">
    <location>
        <begin position="353"/>
        <end position="362"/>
    </location>
</feature>
<evidence type="ECO:0000256" key="3">
    <source>
        <dbReference type="ARBA" id="ARBA00023015"/>
    </source>
</evidence>
<feature type="region of interest" description="Disordered" evidence="7">
    <location>
        <begin position="65"/>
        <end position="113"/>
    </location>
</feature>
<dbReference type="InterPro" id="IPR046955">
    <property type="entry name" value="PHR1-like"/>
</dbReference>
<proteinExistence type="inferred from homology"/>
<evidence type="ECO:0000313" key="11">
    <source>
        <dbReference type="RefSeq" id="XP_027188559.1"/>
    </source>
</evidence>
<reference evidence="9" key="1">
    <citation type="journal article" date="2013" name="Nat. Biotechnol.">
        <title>Draft genome sequence of chickpea (Cicer arietinum) provides a resource for trait improvement.</title>
        <authorList>
            <person name="Varshney R.K."/>
            <person name="Song C."/>
            <person name="Saxena R.K."/>
            <person name="Azam S."/>
            <person name="Yu S."/>
            <person name="Sharpe A.G."/>
            <person name="Cannon S."/>
            <person name="Baek J."/>
            <person name="Rosen B.D."/>
            <person name="Tar'an B."/>
            <person name="Millan T."/>
            <person name="Zhang X."/>
            <person name="Ramsay L.D."/>
            <person name="Iwata A."/>
            <person name="Wang Y."/>
            <person name="Nelson W."/>
            <person name="Farmer A.D."/>
            <person name="Gaur P.M."/>
            <person name="Soderlund C."/>
            <person name="Penmetsa R.V."/>
            <person name="Xu C."/>
            <person name="Bharti A.K."/>
            <person name="He W."/>
            <person name="Winter P."/>
            <person name="Zhao S."/>
            <person name="Hane J.K."/>
            <person name="Carrasquilla-Garcia N."/>
            <person name="Condie J.A."/>
            <person name="Upadhyaya H.D."/>
            <person name="Luo M.C."/>
            <person name="Thudi M."/>
            <person name="Gowda C.L."/>
            <person name="Singh N.P."/>
            <person name="Lichtenzveig J."/>
            <person name="Gali K.K."/>
            <person name="Rubio J."/>
            <person name="Nadarajan N."/>
            <person name="Dolezel J."/>
            <person name="Bansal K.C."/>
            <person name="Xu X."/>
            <person name="Edwards D."/>
            <person name="Zhang G."/>
            <person name="Kahl G."/>
            <person name="Gil J."/>
            <person name="Singh K.B."/>
            <person name="Datta S.K."/>
            <person name="Jackson S.A."/>
            <person name="Wang J."/>
            <person name="Cook D.R."/>
        </authorList>
    </citation>
    <scope>NUCLEOTIDE SEQUENCE [LARGE SCALE GENOMIC DNA]</scope>
    <source>
        <strain evidence="9">cv. CDC Frontier</strain>
    </source>
</reference>
<dbReference type="GO" id="GO:0005634">
    <property type="term" value="C:nucleus"/>
    <property type="evidence" value="ECO:0007669"/>
    <property type="project" value="UniProtKB-SubCell"/>
</dbReference>
<dbReference type="Pfam" id="PF14379">
    <property type="entry name" value="Myb_CC_LHEQLE"/>
    <property type="match status" value="1"/>
</dbReference>
<reference evidence="10 11" key="2">
    <citation type="submission" date="2025-04" db="UniProtKB">
        <authorList>
            <consortium name="RefSeq"/>
        </authorList>
    </citation>
    <scope>IDENTIFICATION</scope>
    <source>
        <tissue evidence="10 11">Etiolated seedlings</tissue>
    </source>
</reference>
<comment type="similarity">
    <text evidence="2">Belongs to the MYB-CC family.</text>
</comment>
<comment type="subcellular location">
    <subcellularLocation>
        <location evidence="1">Nucleus</location>
    </subcellularLocation>
</comment>
<dbReference type="RefSeq" id="XP_027188562.1">
    <property type="nucleotide sequence ID" value="XM_027332761.1"/>
</dbReference>
<evidence type="ECO:0000313" key="13">
    <source>
        <dbReference type="RefSeq" id="XP_027188562.1"/>
    </source>
</evidence>
<keyword evidence="9" id="KW-1185">Reference proteome</keyword>
<evidence type="ECO:0000313" key="12">
    <source>
        <dbReference type="RefSeq" id="XP_027188561.1"/>
    </source>
</evidence>
<evidence type="ECO:0000256" key="4">
    <source>
        <dbReference type="ARBA" id="ARBA00023054"/>
    </source>
</evidence>
<keyword evidence="5" id="KW-0804">Transcription</keyword>
<gene>
    <name evidence="10 11 12 13" type="primary">LOC101511209</name>
</gene>
<dbReference type="RefSeq" id="XP_027188559.1">
    <property type="nucleotide sequence ID" value="XM_027332758.1"/>
</dbReference>
<sequence length="440" mass="48604">MPSSSPVLPTLMESKYLKPPDSLQCSPIRGLTANPASLQATSSSPIRSVGPVLLSNAECPGSIPFSSVSQHDRRYQDSSFASQTLGDSTSSEIHSTTFTSLPQENGDISWGPDPMEDILSFPEMFSVQHDQVENIAGYMNDDNAKKSDFGEWVEQLMTIDDSLHPNWNQLLDDDDNVAEPTPKANQVSPKQQHIPSGEVNGLCNSASASTAPQTKPRMRWSPELHEAFVEAVNQLGGSEKATPKGVLNLMKVEGLTIYHVKSHLQKYRTARYKPESSEEGTSEKKMNSIEDVKSLDLKTSKGITEALRLQMELQKRLHEQLEIQRKLQIQIETQGKHLQMMFEKQKQMGDNKGSLSPSNAPSATLLDTGLPSSPANNSKTSNDEGDKLRCNTDISKAIPEESFENASRNLMVDEAEVTNEHERVDDQFSAIPPTKRAKIQ</sequence>
<dbReference type="InterPro" id="IPR025756">
    <property type="entry name" value="Myb_CC_LHEQLE"/>
</dbReference>
<evidence type="ECO:0000313" key="9">
    <source>
        <dbReference type="Proteomes" id="UP000087171"/>
    </source>
</evidence>
<protein>
    <submittedName>
        <fullName evidence="11 12">Protein PHR1-LIKE 1-like isoform X1</fullName>
    </submittedName>
    <submittedName>
        <fullName evidence="10">Protein PHR1-LIKE 1-like isoform X2</fullName>
    </submittedName>
</protein>
<dbReference type="InterPro" id="IPR009057">
    <property type="entry name" value="Homeodomain-like_sf"/>
</dbReference>
<dbReference type="Pfam" id="PF00249">
    <property type="entry name" value="Myb_DNA-binding"/>
    <property type="match status" value="1"/>
</dbReference>
<dbReference type="PANTHER" id="PTHR31499:SF80">
    <property type="entry name" value="HTH MYB-TYPE DOMAIN-CONTAINING PROTEIN"/>
    <property type="match status" value="1"/>
</dbReference>
<feature type="compositionally biased region" description="Polar residues" evidence="7">
    <location>
        <begin position="370"/>
        <end position="380"/>
    </location>
</feature>
<dbReference type="Gene3D" id="1.10.10.60">
    <property type="entry name" value="Homeodomain-like"/>
    <property type="match status" value="1"/>
</dbReference>
<evidence type="ECO:0000256" key="5">
    <source>
        <dbReference type="ARBA" id="ARBA00023163"/>
    </source>
</evidence>
<feature type="compositionally biased region" description="Basic and acidic residues" evidence="7">
    <location>
        <begin position="381"/>
        <end position="390"/>
    </location>
</feature>
<dbReference type="GO" id="GO:0003677">
    <property type="term" value="F:DNA binding"/>
    <property type="evidence" value="ECO:0007669"/>
    <property type="project" value="InterPro"/>
</dbReference>
<dbReference type="RefSeq" id="XP_004494732.1">
    <property type="nucleotide sequence ID" value="XM_004494675.3"/>
</dbReference>
<dbReference type="NCBIfam" id="TIGR01557">
    <property type="entry name" value="myb_SHAQKYF"/>
    <property type="match status" value="1"/>
</dbReference>
<evidence type="ECO:0000313" key="10">
    <source>
        <dbReference type="RefSeq" id="XP_004494732.1"/>
    </source>
</evidence>
<dbReference type="PROSITE" id="PS51294">
    <property type="entry name" value="HTH_MYB"/>
    <property type="match status" value="1"/>
</dbReference>
<evidence type="ECO:0000256" key="7">
    <source>
        <dbReference type="SAM" id="MobiDB-lite"/>
    </source>
</evidence>
<dbReference type="InterPro" id="IPR006447">
    <property type="entry name" value="Myb_dom_plants"/>
</dbReference>
<evidence type="ECO:0000256" key="6">
    <source>
        <dbReference type="ARBA" id="ARBA00023242"/>
    </source>
</evidence>
<dbReference type="InterPro" id="IPR017930">
    <property type="entry name" value="Myb_dom"/>
</dbReference>
<accession>A0A1S3E1U0</accession>
<evidence type="ECO:0000256" key="2">
    <source>
        <dbReference type="ARBA" id="ARBA00006783"/>
    </source>
</evidence>
<dbReference type="FunFam" id="1.10.10.60:FF:000002">
    <property type="entry name" value="Myb family transcription factor"/>
    <property type="match status" value="1"/>
</dbReference>
<dbReference type="PaxDb" id="3827-XP_004494732.1"/>